<name>A0A8S4NS62_OWEFU</name>
<sequence length="152" mass="17219">MVWNLVAFYHCITDNIPFPEFTYTYEFNSVSRVGSITVTTVDAPVSTRVRWTNTTDLVAPRRDFRQRILNGSSVIDNPATWYEDIALDLGEGVLLARYPYPPPGAGYMAFYIELEYLTQNLETIILTTEAITIPPTFPYPGCQFEECTGTLV</sequence>
<reference evidence="1" key="1">
    <citation type="submission" date="2022-03" db="EMBL/GenBank/DDBJ databases">
        <authorList>
            <person name="Martin C."/>
        </authorList>
    </citation>
    <scope>NUCLEOTIDE SEQUENCE</scope>
</reference>
<accession>A0A8S4NS62</accession>
<gene>
    <name evidence="1" type="ORF">OFUS_LOCUS10511</name>
</gene>
<comment type="caution">
    <text evidence="1">The sequence shown here is derived from an EMBL/GenBank/DDBJ whole genome shotgun (WGS) entry which is preliminary data.</text>
</comment>
<dbReference type="PANTHER" id="PTHR31497">
    <property type="entry name" value="AUTOCRINE PROLIFERATION REPRESSOR PROTEIN A"/>
    <property type="match status" value="1"/>
</dbReference>
<evidence type="ECO:0000313" key="1">
    <source>
        <dbReference type="EMBL" id="CAH1784286.1"/>
    </source>
</evidence>
<dbReference type="EMBL" id="CAIIXF020000005">
    <property type="protein sequence ID" value="CAH1784286.1"/>
    <property type="molecule type" value="Genomic_DNA"/>
</dbReference>
<dbReference type="Proteomes" id="UP000749559">
    <property type="component" value="Unassembled WGS sequence"/>
</dbReference>
<proteinExistence type="predicted"/>
<organism evidence="1 2">
    <name type="scientific">Owenia fusiformis</name>
    <name type="common">Polychaete worm</name>
    <dbReference type="NCBI Taxonomy" id="6347"/>
    <lineage>
        <taxon>Eukaryota</taxon>
        <taxon>Metazoa</taxon>
        <taxon>Spiralia</taxon>
        <taxon>Lophotrochozoa</taxon>
        <taxon>Annelida</taxon>
        <taxon>Polychaeta</taxon>
        <taxon>Sedentaria</taxon>
        <taxon>Canalipalpata</taxon>
        <taxon>Sabellida</taxon>
        <taxon>Oweniida</taxon>
        <taxon>Oweniidae</taxon>
        <taxon>Owenia</taxon>
    </lineage>
</organism>
<dbReference type="InterPro" id="IPR009199">
    <property type="entry name" value="PhoPQ-act_pathogen-rel_PqaA"/>
</dbReference>
<dbReference type="PANTHER" id="PTHR31497:SF0">
    <property type="entry name" value="AUTOCRINE PROLIFERATION REPRESSOR PROTEIN A"/>
    <property type="match status" value="1"/>
</dbReference>
<keyword evidence="2" id="KW-1185">Reference proteome</keyword>
<evidence type="ECO:0000313" key="2">
    <source>
        <dbReference type="Proteomes" id="UP000749559"/>
    </source>
</evidence>
<dbReference type="AlphaFoldDB" id="A0A8S4NS62"/>
<protein>
    <submittedName>
        <fullName evidence="1">Uncharacterized protein</fullName>
    </submittedName>
</protein>